<dbReference type="AlphaFoldDB" id="A0AAP0G179"/>
<dbReference type="InterPro" id="IPR003406">
    <property type="entry name" value="Glyco_trans_14"/>
</dbReference>
<dbReference type="PANTHER" id="PTHR31042">
    <property type="entry name" value="CORE-2/I-BRANCHING BETA-1,6-N-ACETYLGLUCOSAMINYLTRANSFERASE FAMILY PROTEIN-RELATED"/>
    <property type="match status" value="1"/>
</dbReference>
<name>A0AAP0G179_9ASPA</name>
<dbReference type="GO" id="GO:0016757">
    <property type="term" value="F:glycosyltransferase activity"/>
    <property type="evidence" value="ECO:0007669"/>
    <property type="project" value="UniProtKB-KW"/>
</dbReference>
<reference evidence="7 8" key="1">
    <citation type="journal article" date="2022" name="Nat. Plants">
        <title>Genomes of leafy and leafless Platanthera orchids illuminate the evolution of mycoheterotrophy.</title>
        <authorList>
            <person name="Li M.H."/>
            <person name="Liu K.W."/>
            <person name="Li Z."/>
            <person name="Lu H.C."/>
            <person name="Ye Q.L."/>
            <person name="Zhang D."/>
            <person name="Wang J.Y."/>
            <person name="Li Y.F."/>
            <person name="Zhong Z.M."/>
            <person name="Liu X."/>
            <person name="Yu X."/>
            <person name="Liu D.K."/>
            <person name="Tu X.D."/>
            <person name="Liu B."/>
            <person name="Hao Y."/>
            <person name="Liao X.Y."/>
            <person name="Jiang Y.T."/>
            <person name="Sun W.H."/>
            <person name="Chen J."/>
            <person name="Chen Y.Q."/>
            <person name="Ai Y."/>
            <person name="Zhai J.W."/>
            <person name="Wu S.S."/>
            <person name="Zhou Z."/>
            <person name="Hsiao Y.Y."/>
            <person name="Wu W.L."/>
            <person name="Chen Y.Y."/>
            <person name="Lin Y.F."/>
            <person name="Hsu J.L."/>
            <person name="Li C.Y."/>
            <person name="Wang Z.W."/>
            <person name="Zhao X."/>
            <person name="Zhong W.Y."/>
            <person name="Ma X.K."/>
            <person name="Ma L."/>
            <person name="Huang J."/>
            <person name="Chen G.Z."/>
            <person name="Huang M.Z."/>
            <person name="Huang L."/>
            <person name="Peng D.H."/>
            <person name="Luo Y.B."/>
            <person name="Zou S.Q."/>
            <person name="Chen S.P."/>
            <person name="Lan S."/>
            <person name="Tsai W.C."/>
            <person name="Van de Peer Y."/>
            <person name="Liu Z.J."/>
        </authorList>
    </citation>
    <scope>NUCLEOTIDE SEQUENCE [LARGE SCALE GENOMIC DNA]</scope>
    <source>
        <strain evidence="7">Lor287</strain>
    </source>
</reference>
<evidence type="ECO:0000256" key="2">
    <source>
        <dbReference type="ARBA" id="ARBA00022676"/>
    </source>
</evidence>
<reference evidence="7" key="2">
    <citation type="submission" date="2024-02" db="EMBL/GenBank/DDBJ databases">
        <authorList>
            <person name="Li M.-H."/>
            <person name="Liu K.-W."/>
            <person name="Li Z."/>
            <person name="Lu H.-C."/>
            <person name="Ye Q.-L."/>
            <person name="Zhang D."/>
            <person name="Wang J.-Y."/>
            <person name="Li Y.-F."/>
            <person name="Zhong Z.-M."/>
            <person name="Liu X."/>
            <person name="Yu X."/>
            <person name="Liu D.-K."/>
            <person name="Tu X.-D."/>
            <person name="Liu B."/>
            <person name="Hao Y."/>
            <person name="Liao X.-Y."/>
            <person name="Jiang Y.-T."/>
            <person name="Sun W.-H."/>
            <person name="Chen J."/>
            <person name="Ai Y."/>
            <person name="Zhai J.-W."/>
            <person name="Wu S.-S."/>
            <person name="Zhou Z."/>
            <person name="Hsiao Y.-Y."/>
            <person name="Wu W.-L."/>
            <person name="Chen Y.-Y."/>
            <person name="Lin Y.-F."/>
            <person name="Hsu J.-L."/>
            <person name="Li C.-Y."/>
            <person name="Wang Z.-W."/>
            <person name="Zhao X."/>
            <person name="Zhong W.-Y."/>
            <person name="Ma X.-K."/>
            <person name="Ma L."/>
            <person name="Huang J."/>
            <person name="Chen G.-Z."/>
            <person name="Huang M.-Z."/>
            <person name="Huang L."/>
            <person name="Peng D.-H."/>
            <person name="Luo Y.-B."/>
            <person name="Zou S.-Q."/>
            <person name="Chen S.-P."/>
            <person name="Lan S."/>
            <person name="Tsai W.-C."/>
            <person name="Van De Peer Y."/>
            <person name="Liu Z.-J."/>
        </authorList>
    </citation>
    <scope>NUCLEOTIDE SEQUENCE</scope>
    <source>
        <strain evidence="7">Lor287</strain>
        <tissue evidence="7">Leaf</tissue>
    </source>
</reference>
<dbReference type="Pfam" id="PF02485">
    <property type="entry name" value="Branch"/>
    <property type="match status" value="1"/>
</dbReference>
<evidence type="ECO:0000313" key="8">
    <source>
        <dbReference type="Proteomes" id="UP001418222"/>
    </source>
</evidence>
<evidence type="ECO:0000313" key="6">
    <source>
        <dbReference type="EMBL" id="KAK8923683.1"/>
    </source>
</evidence>
<keyword evidence="5" id="KW-0325">Glycoprotein</keyword>
<sequence length="106" mass="11933">MLAIIIVKDWVYYPKFAKFCKTHCYVGEHYFPRMLAIESPHLLVNTSLTLVDWSRGGAHLATFGPVDATDAFPKKILNRHACSYDANSTVCHLFGMKFSPSALEPL</sequence>
<dbReference type="EMBL" id="JBBWWQ010000014">
    <property type="protein sequence ID" value="KAK8931421.1"/>
    <property type="molecule type" value="Genomic_DNA"/>
</dbReference>
<dbReference type="PANTHER" id="PTHR31042:SF8">
    <property type="entry name" value="CORE-2_I-BRANCHING BETA-1,6-N-ACETYLGLUCOSAMINYLTRANSFERASE FAMILY PROTEIN"/>
    <property type="match status" value="1"/>
</dbReference>
<comment type="caution">
    <text evidence="7">The sequence shown here is derived from an EMBL/GenBank/DDBJ whole genome shotgun (WGS) entry which is preliminary data.</text>
</comment>
<evidence type="ECO:0000313" key="7">
    <source>
        <dbReference type="EMBL" id="KAK8931421.1"/>
    </source>
</evidence>
<organism evidence="7 8">
    <name type="scientific">Platanthera zijinensis</name>
    <dbReference type="NCBI Taxonomy" id="2320716"/>
    <lineage>
        <taxon>Eukaryota</taxon>
        <taxon>Viridiplantae</taxon>
        <taxon>Streptophyta</taxon>
        <taxon>Embryophyta</taxon>
        <taxon>Tracheophyta</taxon>
        <taxon>Spermatophyta</taxon>
        <taxon>Magnoliopsida</taxon>
        <taxon>Liliopsida</taxon>
        <taxon>Asparagales</taxon>
        <taxon>Orchidaceae</taxon>
        <taxon>Orchidoideae</taxon>
        <taxon>Orchideae</taxon>
        <taxon>Orchidinae</taxon>
        <taxon>Platanthera</taxon>
    </lineage>
</organism>
<dbReference type="Proteomes" id="UP001418222">
    <property type="component" value="Unassembled WGS sequence"/>
</dbReference>
<gene>
    <name evidence="7" type="ORF">KSP39_PZI017082</name>
    <name evidence="6" type="ORF">KSP39_PZI019896</name>
</gene>
<proteinExistence type="predicted"/>
<dbReference type="GO" id="GO:0016020">
    <property type="term" value="C:membrane"/>
    <property type="evidence" value="ECO:0007669"/>
    <property type="project" value="UniProtKB-SubCell"/>
</dbReference>
<keyword evidence="2" id="KW-0328">Glycosyltransferase</keyword>
<accession>A0AAP0G179</accession>
<comment type="subcellular location">
    <subcellularLocation>
        <location evidence="1">Membrane</location>
        <topology evidence="1">Single-pass type II membrane protein</topology>
    </subcellularLocation>
</comment>
<keyword evidence="4" id="KW-0472">Membrane</keyword>
<evidence type="ECO:0000256" key="1">
    <source>
        <dbReference type="ARBA" id="ARBA00004606"/>
    </source>
</evidence>
<dbReference type="InterPro" id="IPR044174">
    <property type="entry name" value="BC10-like"/>
</dbReference>
<keyword evidence="3" id="KW-0808">Transferase</keyword>
<protein>
    <submittedName>
        <fullName evidence="7">Uncharacterized protein</fullName>
    </submittedName>
</protein>
<evidence type="ECO:0000256" key="5">
    <source>
        <dbReference type="ARBA" id="ARBA00023180"/>
    </source>
</evidence>
<evidence type="ECO:0000256" key="4">
    <source>
        <dbReference type="ARBA" id="ARBA00023136"/>
    </source>
</evidence>
<keyword evidence="8" id="KW-1185">Reference proteome</keyword>
<evidence type="ECO:0000256" key="3">
    <source>
        <dbReference type="ARBA" id="ARBA00022679"/>
    </source>
</evidence>
<dbReference type="EMBL" id="JBBWWQ010000017">
    <property type="protein sequence ID" value="KAK8923683.1"/>
    <property type="molecule type" value="Genomic_DNA"/>
</dbReference>